<dbReference type="RefSeq" id="WP_135096273.1">
    <property type="nucleotide sequence ID" value="NZ_JADGLW010000001.1"/>
</dbReference>
<name>A0ABR9XVK7_9STAP</name>
<evidence type="ECO:0000313" key="2">
    <source>
        <dbReference type="Proteomes" id="UP000647980"/>
    </source>
</evidence>
<dbReference type="EMBL" id="JADGLW010000001">
    <property type="protein sequence ID" value="MBF0753058.1"/>
    <property type="molecule type" value="Genomic_DNA"/>
</dbReference>
<accession>A0ABR9XVK7</accession>
<dbReference type="Proteomes" id="UP000647980">
    <property type="component" value="Unassembled WGS sequence"/>
</dbReference>
<gene>
    <name evidence="1" type="ORF">IR135_02140</name>
</gene>
<comment type="caution">
    <text evidence="1">The sequence shown here is derived from an EMBL/GenBank/DDBJ whole genome shotgun (WGS) entry which is preliminary data.</text>
</comment>
<dbReference type="InterPro" id="IPR043749">
    <property type="entry name" value="DUF5694"/>
</dbReference>
<sequence length="237" mass="28248">MKPQIMIVGSQHYRENFSSSEPNEAFLNSLETLRKYLIDFQPSRVCIELEKDIQDTVDEYYSHYDPSMFYKNESYDLGFYIGKHLSLKSILAIDWMGDSDDSTDLSSAYEWAKENDEPFIQRIEDSQSFHFNLRELNDAYQMTLELNKPVNYKRDEELYGHMMMLGEDWKASIPWLSWWYKRNMIMVNNITENLDDTDKVIVIVGSDHVYILKQRLESSNAFNVMTFYEWMEFNNEA</sequence>
<keyword evidence="2" id="KW-1185">Reference proteome</keyword>
<dbReference type="Pfam" id="PF18950">
    <property type="entry name" value="DUF5694"/>
    <property type="match status" value="1"/>
</dbReference>
<protein>
    <submittedName>
        <fullName evidence="1">Uncharacterized protein</fullName>
    </submittedName>
</protein>
<organism evidence="1 2">
    <name type="scientific">Jeotgalicoccus nanhaiensis</name>
    <dbReference type="NCBI Taxonomy" id="568603"/>
    <lineage>
        <taxon>Bacteria</taxon>
        <taxon>Bacillati</taxon>
        <taxon>Bacillota</taxon>
        <taxon>Bacilli</taxon>
        <taxon>Bacillales</taxon>
        <taxon>Staphylococcaceae</taxon>
        <taxon>Jeotgalicoccus</taxon>
    </lineage>
</organism>
<evidence type="ECO:0000313" key="1">
    <source>
        <dbReference type="EMBL" id="MBF0753058.1"/>
    </source>
</evidence>
<reference evidence="1 2" key="1">
    <citation type="submission" date="2020-10" db="EMBL/GenBank/DDBJ databases">
        <title>Mouse Oral microbiota.</title>
        <authorList>
            <person name="Joseph S."/>
            <person name="Aduse-Opoku J."/>
        </authorList>
    </citation>
    <scope>NUCLEOTIDE SEQUENCE [LARGE SCALE GENOMIC DNA]</scope>
    <source>
        <strain evidence="1 2">19428wE5_W307</strain>
    </source>
</reference>
<proteinExistence type="predicted"/>